<keyword evidence="1" id="KW-0343">GTPase activation</keyword>
<dbReference type="EMBL" id="CWKI01000007">
    <property type="protein sequence ID" value="CTR07779.1"/>
    <property type="molecule type" value="Genomic_DNA"/>
</dbReference>
<accession>A0A0K3CDJ9</accession>
<evidence type="ECO:0000256" key="3">
    <source>
        <dbReference type="ARBA" id="ARBA00022737"/>
    </source>
</evidence>
<proteinExistence type="predicted"/>
<dbReference type="Proteomes" id="UP000199069">
    <property type="component" value="Unassembled WGS sequence"/>
</dbReference>
<evidence type="ECO:0000256" key="2">
    <source>
        <dbReference type="ARBA" id="ARBA00022614"/>
    </source>
</evidence>
<dbReference type="SMART" id="SM00368">
    <property type="entry name" value="LRR_RI"/>
    <property type="match status" value="7"/>
</dbReference>
<dbReference type="Gene3D" id="3.80.10.10">
    <property type="entry name" value="Ribonuclease Inhibitor"/>
    <property type="match status" value="1"/>
</dbReference>
<dbReference type="GO" id="GO:0031267">
    <property type="term" value="F:small GTPase binding"/>
    <property type="evidence" value="ECO:0007669"/>
    <property type="project" value="TreeGrafter"/>
</dbReference>
<dbReference type="PANTHER" id="PTHR24113">
    <property type="entry name" value="RAN GTPASE-ACTIVATING PROTEIN 1"/>
    <property type="match status" value="1"/>
</dbReference>
<dbReference type="InterPro" id="IPR027038">
    <property type="entry name" value="RanGap"/>
</dbReference>
<feature type="compositionally biased region" description="Basic and acidic residues" evidence="4">
    <location>
        <begin position="378"/>
        <end position="388"/>
    </location>
</feature>
<reference evidence="5 6" key="1">
    <citation type="submission" date="2015-07" db="EMBL/GenBank/DDBJ databases">
        <authorList>
            <person name="Cajimat M.N.B."/>
            <person name="Milazzo M.L."/>
            <person name="Fulhorst C.F."/>
        </authorList>
    </citation>
    <scope>NUCLEOTIDE SEQUENCE [LARGE SCALE GENOMIC DNA]</scope>
    <source>
        <strain evidence="5">Single colony</strain>
    </source>
</reference>
<dbReference type="GO" id="GO:0048471">
    <property type="term" value="C:perinuclear region of cytoplasm"/>
    <property type="evidence" value="ECO:0007669"/>
    <property type="project" value="TreeGrafter"/>
</dbReference>
<keyword evidence="3" id="KW-0677">Repeat</keyword>
<dbReference type="SUPFAM" id="SSF52047">
    <property type="entry name" value="RNI-like"/>
    <property type="match status" value="1"/>
</dbReference>
<evidence type="ECO:0000313" key="6">
    <source>
        <dbReference type="Proteomes" id="UP000199069"/>
    </source>
</evidence>
<evidence type="ECO:0000256" key="4">
    <source>
        <dbReference type="SAM" id="MobiDB-lite"/>
    </source>
</evidence>
<gene>
    <name evidence="5" type="primary">FGENESH: predicted gene_7.25</name>
    <name evidence="5" type="ORF">BN2166_0036400</name>
</gene>
<organism evidence="5 6">
    <name type="scientific">Rhodotorula toruloides</name>
    <name type="common">Yeast</name>
    <name type="synonym">Rhodosporidium toruloides</name>
    <dbReference type="NCBI Taxonomy" id="5286"/>
    <lineage>
        <taxon>Eukaryota</taxon>
        <taxon>Fungi</taxon>
        <taxon>Dikarya</taxon>
        <taxon>Basidiomycota</taxon>
        <taxon>Pucciniomycotina</taxon>
        <taxon>Microbotryomycetes</taxon>
        <taxon>Sporidiobolales</taxon>
        <taxon>Sporidiobolaceae</taxon>
        <taxon>Rhodotorula</taxon>
    </lineage>
</organism>
<dbReference type="STRING" id="5286.A0A0K3CDJ9"/>
<dbReference type="InterPro" id="IPR032675">
    <property type="entry name" value="LRR_dom_sf"/>
</dbReference>
<dbReference type="GO" id="GO:0005096">
    <property type="term" value="F:GTPase activator activity"/>
    <property type="evidence" value="ECO:0007669"/>
    <property type="project" value="UniProtKB-KW"/>
</dbReference>
<dbReference type="AlphaFoldDB" id="A0A0K3CDJ9"/>
<keyword evidence="6" id="KW-1185">Reference proteome</keyword>
<dbReference type="GO" id="GO:0005634">
    <property type="term" value="C:nucleus"/>
    <property type="evidence" value="ECO:0007669"/>
    <property type="project" value="TreeGrafter"/>
</dbReference>
<protein>
    <submittedName>
        <fullName evidence="5">BY PROTMAP: gi|342320572|gb|EGU12512.1| putative Ran GTPase activator [Rhodotorula glutinis ATCC 204091]</fullName>
    </submittedName>
</protein>
<dbReference type="OMA" id="NGSMEAW"/>
<dbReference type="PANTHER" id="PTHR24113:SF12">
    <property type="entry name" value="RAN GTPASE-ACTIVATING PROTEIN 1"/>
    <property type="match status" value="1"/>
</dbReference>
<dbReference type="InterPro" id="IPR001611">
    <property type="entry name" value="Leu-rich_rpt"/>
</dbReference>
<keyword evidence="2" id="KW-0433">Leucine-rich repeat</keyword>
<dbReference type="Pfam" id="PF13516">
    <property type="entry name" value="LRR_6"/>
    <property type="match status" value="2"/>
</dbReference>
<dbReference type="GO" id="GO:0005829">
    <property type="term" value="C:cytosol"/>
    <property type="evidence" value="ECO:0007669"/>
    <property type="project" value="TreeGrafter"/>
</dbReference>
<dbReference type="CDD" id="cd00116">
    <property type="entry name" value="LRR_RI"/>
    <property type="match status" value="1"/>
</dbReference>
<name>A0A0K3CDJ9_RHOTO</name>
<dbReference type="GO" id="GO:0006913">
    <property type="term" value="P:nucleocytoplasmic transport"/>
    <property type="evidence" value="ECO:0007669"/>
    <property type="project" value="TreeGrafter"/>
</dbReference>
<feature type="compositionally biased region" description="Acidic residues" evidence="4">
    <location>
        <begin position="345"/>
        <end position="377"/>
    </location>
</feature>
<evidence type="ECO:0000313" key="5">
    <source>
        <dbReference type="EMBL" id="CTR07779.1"/>
    </source>
</evidence>
<feature type="region of interest" description="Disordered" evidence="4">
    <location>
        <begin position="340"/>
        <end position="404"/>
    </location>
</feature>
<evidence type="ECO:0000256" key="1">
    <source>
        <dbReference type="ARBA" id="ARBA00022468"/>
    </source>
</evidence>
<sequence length="404" mass="44833">MTTFTLGHQLKLDSLEHTQPHLDRLRQLGPNVEEVRFGGNTLGIEACEGVAKELEDKRELRIADFSDIFTGRLITEIPQSLRALCTSLLTLPLLTELDLSDNAFGGRSAEPMLDFISSAPSLEILRLNNNGMGPQGGAMIAGALLENAKKAEKEGRKSKLRVLDEWLMQLEDGSTGRNRLENGSAPDFAAAFSALTTLAEVRMPQNGIRMEGIEAIVKGLQKNPNLQWLDLQDNTATEKGSRAIAESLPFWPKLRILNLSDCLLRPRGGLSIFTTLLSGSNPLLTSLKLQSNELDTRAITQLAAAIALHGEHLTDLELNGNYGVDGTEEEYEKVREALGKWDHEDALDELDELEEPEEEEEEEESEKEAEVEEEEEKPEVKEETKEEKKEEDELAGLMDKVHIA</sequence>